<dbReference type="EMBL" id="GG730039">
    <property type="protein sequence ID" value="EEZ93310.1"/>
    <property type="molecule type" value="Genomic_DNA"/>
</dbReference>
<dbReference type="SUPFAM" id="SSF56784">
    <property type="entry name" value="HAD-like"/>
    <property type="match status" value="1"/>
</dbReference>
<dbReference type="GO" id="GO:0005737">
    <property type="term" value="C:cytoplasm"/>
    <property type="evidence" value="ECO:0007669"/>
    <property type="project" value="TreeGrafter"/>
</dbReference>
<dbReference type="AlphaFoldDB" id="D2EED1"/>
<dbReference type="InterPro" id="IPR023214">
    <property type="entry name" value="HAD_sf"/>
</dbReference>
<dbReference type="InterPro" id="IPR036412">
    <property type="entry name" value="HAD-like_sf"/>
</dbReference>
<dbReference type="PANTHER" id="PTHR19288:SF46">
    <property type="entry name" value="HALOACID DEHALOGENASE-LIKE HYDROLASE DOMAIN-CONTAINING PROTEIN 2"/>
    <property type="match status" value="1"/>
</dbReference>
<dbReference type="Proteomes" id="UP000009375">
    <property type="component" value="Unassembled WGS sequence"/>
</dbReference>
<dbReference type="Pfam" id="PF13242">
    <property type="entry name" value="Hydrolase_like"/>
    <property type="match status" value="1"/>
</dbReference>
<sequence>MQEPNKEKIIKLFHEKKFFLLDGDGTLYLWNNVFSSSYNFLNKLKTLNKNSIILSNNDSESKDKRIKFLDGIFKIKLKKDQLLLPNDLVESFLIKKGIKRFDGVISNDFLRELLSKGFIFDKENPEIVIVGFDVNLTYQKIKRNINHINNGKKFILTHTDPLCPYKGGKEIPDAGLIINLIIQAVKREPDFTFGKPFKSTIEYIIKNYKVRRKDMLIIGDRINTDIRMANENKIDSIWITNSQNKEIRSKYNPTATVDSLNSLYDYIKFIV</sequence>
<name>D2EED1_PARA4</name>
<dbReference type="PANTHER" id="PTHR19288">
    <property type="entry name" value="4-NITROPHENYLPHOSPHATASE-RELATED"/>
    <property type="match status" value="1"/>
</dbReference>
<dbReference type="Gene3D" id="3.40.50.1000">
    <property type="entry name" value="HAD superfamily/HAD-like"/>
    <property type="match status" value="2"/>
</dbReference>
<dbReference type="GO" id="GO:0016791">
    <property type="term" value="F:phosphatase activity"/>
    <property type="evidence" value="ECO:0007669"/>
    <property type="project" value="TreeGrafter"/>
</dbReference>
<proteinExistence type="predicted"/>
<evidence type="ECO:0000313" key="2">
    <source>
        <dbReference type="Proteomes" id="UP000009375"/>
    </source>
</evidence>
<dbReference type="InterPro" id="IPR006357">
    <property type="entry name" value="HAD-SF_hydro_IIA"/>
</dbReference>
<keyword evidence="1" id="KW-0378">Hydrolase</keyword>
<evidence type="ECO:0000313" key="1">
    <source>
        <dbReference type="EMBL" id="EEZ93310.1"/>
    </source>
</evidence>
<organism evidence="1 2">
    <name type="scientific">Candidatus Parvarchaeum acidiphilum ARMAN-4</name>
    <dbReference type="NCBI Taxonomy" id="662760"/>
    <lineage>
        <taxon>Archaea</taxon>
        <taxon>Candidatus Parvarchaeota</taxon>
        <taxon>Candidatus Parvarchaeum</taxon>
    </lineage>
</organism>
<reference evidence="1 2" key="1">
    <citation type="journal article" date="2010" name="Proc. Natl. Acad. Sci. U.S.A.">
        <title>Enigmatic, ultrasmall, uncultivated Archaea.</title>
        <authorList>
            <person name="Baker B.J."/>
            <person name="Comolli L.R."/>
            <person name="Dick G.J."/>
            <person name="Hauser L.J."/>
            <person name="Hyatt D."/>
            <person name="Dill B.D."/>
            <person name="Land M.L."/>
            <person name="Verberkmoes N.C."/>
            <person name="Hettich R.L."/>
            <person name="Banfield J.F."/>
        </authorList>
    </citation>
    <scope>NUCLEOTIDE SEQUENCE [LARGE SCALE GENOMIC DNA]</scope>
</reference>
<gene>
    <name evidence="1" type="ORF">BJBARM4_0068</name>
</gene>
<dbReference type="Pfam" id="PF13344">
    <property type="entry name" value="Hydrolase_6"/>
    <property type="match status" value="1"/>
</dbReference>
<accession>D2EED1</accession>
<protein>
    <submittedName>
        <fullName evidence="1">Haloacid dehalogenase domain protein hydrolase</fullName>
    </submittedName>
</protein>